<dbReference type="Proteomes" id="UP000009026">
    <property type="component" value="Chromosome"/>
</dbReference>
<proteinExistence type="predicted"/>
<dbReference type="PATRIC" id="fig|1297742.4.peg.3569"/>
<evidence type="ECO:0000313" key="1">
    <source>
        <dbReference type="EMBL" id="AKQ66624.1"/>
    </source>
</evidence>
<dbReference type="InterPro" id="IPR009057">
    <property type="entry name" value="Homeodomain-like_sf"/>
</dbReference>
<evidence type="ECO:0008006" key="3">
    <source>
        <dbReference type="Google" id="ProtNLM"/>
    </source>
</evidence>
<evidence type="ECO:0000313" key="2">
    <source>
        <dbReference type="Proteomes" id="UP000009026"/>
    </source>
</evidence>
<accession>A0A0H4WUZ4</accession>
<name>A0A0H4WUZ4_9BACT</name>
<dbReference type="AlphaFoldDB" id="A0A0H4WUZ4"/>
<dbReference type="KEGG" id="mym:A176_003536"/>
<reference evidence="1 2" key="1">
    <citation type="journal article" date="2016" name="PLoS ONE">
        <title>Complete Genome Sequence and Comparative Genomics of a Novel Myxobacterium Myxococcus hansupus.</title>
        <authorList>
            <person name="Sharma G."/>
            <person name="Narwani T."/>
            <person name="Subramanian S."/>
        </authorList>
    </citation>
    <scope>NUCLEOTIDE SEQUENCE [LARGE SCALE GENOMIC DNA]</scope>
    <source>
        <strain evidence="2">mixupus</strain>
    </source>
</reference>
<dbReference type="SUPFAM" id="SSF46689">
    <property type="entry name" value="Homeodomain-like"/>
    <property type="match status" value="1"/>
</dbReference>
<keyword evidence="2" id="KW-1185">Reference proteome</keyword>
<gene>
    <name evidence="1" type="ORF">A176_003536</name>
</gene>
<organism evidence="1 2">
    <name type="scientific">Pseudomyxococcus hansupus</name>
    <dbReference type="NCBI Taxonomy" id="1297742"/>
    <lineage>
        <taxon>Bacteria</taxon>
        <taxon>Pseudomonadati</taxon>
        <taxon>Myxococcota</taxon>
        <taxon>Myxococcia</taxon>
        <taxon>Myxococcales</taxon>
        <taxon>Cystobacterineae</taxon>
        <taxon>Myxococcaceae</taxon>
        <taxon>Pseudomyxococcus</taxon>
    </lineage>
</organism>
<protein>
    <recommendedName>
        <fullName evidence="3">Mobile element protein</fullName>
    </recommendedName>
</protein>
<dbReference type="Pfam" id="PF13551">
    <property type="entry name" value="HTH_29"/>
    <property type="match status" value="1"/>
</dbReference>
<dbReference type="EMBL" id="CP012109">
    <property type="protein sequence ID" value="AKQ66624.1"/>
    <property type="molecule type" value="Genomic_DNA"/>
</dbReference>
<sequence>MLMRARALQLLAEGWTVVGAAEAVGVTQTTVRNVRRRYLKEGLGGALHERPRPGAARLLTERQASE</sequence>